<dbReference type="InterPro" id="IPR020904">
    <property type="entry name" value="Sc_DH/Rdtase_CS"/>
</dbReference>
<dbReference type="InterPro" id="IPR036291">
    <property type="entry name" value="NAD(P)-bd_dom_sf"/>
</dbReference>
<reference evidence="3 4" key="1">
    <citation type="submission" date="2016-10" db="EMBL/GenBank/DDBJ databases">
        <authorList>
            <person name="de Groot N.N."/>
        </authorList>
    </citation>
    <scope>NUCLEOTIDE SEQUENCE [LARGE SCALE GENOMIC DNA]</scope>
    <source>
        <strain evidence="3 4">CGMCC 4.5681</strain>
    </source>
</reference>
<dbReference type="GO" id="GO:0016491">
    <property type="term" value="F:oxidoreductase activity"/>
    <property type="evidence" value="ECO:0007669"/>
    <property type="project" value="UniProtKB-KW"/>
</dbReference>
<dbReference type="PANTHER" id="PTHR42879:SF2">
    <property type="entry name" value="3-OXOACYL-[ACYL-CARRIER-PROTEIN] REDUCTASE FABG"/>
    <property type="match status" value="1"/>
</dbReference>
<evidence type="ECO:0000313" key="4">
    <source>
        <dbReference type="Proteomes" id="UP000198683"/>
    </source>
</evidence>
<dbReference type="AlphaFoldDB" id="A0A1G8UN83"/>
<dbReference type="PROSITE" id="PS51257">
    <property type="entry name" value="PROKAR_LIPOPROTEIN"/>
    <property type="match status" value="1"/>
</dbReference>
<sequence>MAKDLTGRTALVTGAGGGIGAACARRLAAEGARVLVVDMRAEPAEQVAAEIGGTAVVADLSEPGFVDSLPGEPIDIVVNNAGFQHVAPIEGFPPEVFSAILRVMVEAPFLIARKVLPGMYERGWGRFVNISSVHGLRASPYKSAYVTAKHALEGFSKVVALEGAARGVTSTCVCPAYVRTALVEAQIADQAKVHGISPDEVVESVMLEPAAIKRLIEPEEVAELVAYLCGPAGSFVTGVSLPVDGGWTAR</sequence>
<dbReference type="Gene3D" id="3.40.50.720">
    <property type="entry name" value="NAD(P)-binding Rossmann-like Domain"/>
    <property type="match status" value="1"/>
</dbReference>
<organism evidence="3 4">
    <name type="scientific">Nonomuraea maritima</name>
    <dbReference type="NCBI Taxonomy" id="683260"/>
    <lineage>
        <taxon>Bacteria</taxon>
        <taxon>Bacillati</taxon>
        <taxon>Actinomycetota</taxon>
        <taxon>Actinomycetes</taxon>
        <taxon>Streptosporangiales</taxon>
        <taxon>Streptosporangiaceae</taxon>
        <taxon>Nonomuraea</taxon>
    </lineage>
</organism>
<evidence type="ECO:0000313" key="3">
    <source>
        <dbReference type="EMBL" id="SDJ54450.1"/>
    </source>
</evidence>
<dbReference type="EMBL" id="FNFB01000002">
    <property type="protein sequence ID" value="SDJ54450.1"/>
    <property type="molecule type" value="Genomic_DNA"/>
</dbReference>
<proteinExistence type="inferred from homology"/>
<dbReference type="OrthoDB" id="9786435at2"/>
<dbReference type="NCBIfam" id="NF009093">
    <property type="entry name" value="PRK12429.1"/>
    <property type="match status" value="1"/>
</dbReference>
<dbReference type="PANTHER" id="PTHR42879">
    <property type="entry name" value="3-OXOACYL-(ACYL-CARRIER-PROTEIN) REDUCTASE"/>
    <property type="match status" value="1"/>
</dbReference>
<dbReference type="InterPro" id="IPR002347">
    <property type="entry name" value="SDR_fam"/>
</dbReference>
<evidence type="ECO:0000256" key="2">
    <source>
        <dbReference type="ARBA" id="ARBA00023002"/>
    </source>
</evidence>
<dbReference type="FunFam" id="3.40.50.720:FF:000084">
    <property type="entry name" value="Short-chain dehydrogenase reductase"/>
    <property type="match status" value="1"/>
</dbReference>
<gene>
    <name evidence="3" type="ORF">SAMN05421874_102164</name>
</gene>
<protein>
    <submittedName>
        <fullName evidence="3">3-hydroxybutyrate dehydrogenase</fullName>
    </submittedName>
</protein>
<dbReference type="STRING" id="683260.SAMN05421874_102164"/>
<name>A0A1G8UN83_9ACTN</name>
<dbReference type="RefSeq" id="WP_090759849.1">
    <property type="nucleotide sequence ID" value="NZ_FNFB01000002.1"/>
</dbReference>
<evidence type="ECO:0000256" key="1">
    <source>
        <dbReference type="ARBA" id="ARBA00006484"/>
    </source>
</evidence>
<keyword evidence="2" id="KW-0560">Oxidoreductase</keyword>
<dbReference type="Proteomes" id="UP000198683">
    <property type="component" value="Unassembled WGS sequence"/>
</dbReference>
<dbReference type="PRINTS" id="PR00081">
    <property type="entry name" value="GDHRDH"/>
</dbReference>
<dbReference type="GO" id="GO:0032787">
    <property type="term" value="P:monocarboxylic acid metabolic process"/>
    <property type="evidence" value="ECO:0007669"/>
    <property type="project" value="UniProtKB-ARBA"/>
</dbReference>
<dbReference type="SUPFAM" id="SSF51735">
    <property type="entry name" value="NAD(P)-binding Rossmann-fold domains"/>
    <property type="match status" value="1"/>
</dbReference>
<dbReference type="PROSITE" id="PS00061">
    <property type="entry name" value="ADH_SHORT"/>
    <property type="match status" value="1"/>
</dbReference>
<dbReference type="Pfam" id="PF13561">
    <property type="entry name" value="adh_short_C2"/>
    <property type="match status" value="1"/>
</dbReference>
<keyword evidence="4" id="KW-1185">Reference proteome</keyword>
<dbReference type="PRINTS" id="PR00080">
    <property type="entry name" value="SDRFAMILY"/>
</dbReference>
<comment type="similarity">
    <text evidence="1">Belongs to the short-chain dehydrogenases/reductases (SDR) family.</text>
</comment>
<accession>A0A1G8UN83</accession>
<dbReference type="InterPro" id="IPR050259">
    <property type="entry name" value="SDR"/>
</dbReference>